<evidence type="ECO:0000313" key="1">
    <source>
        <dbReference type="EMBL" id="SON55500.1"/>
    </source>
</evidence>
<protein>
    <submittedName>
        <fullName evidence="1">Uncharacterized protein</fullName>
    </submittedName>
</protein>
<accession>A0A2C9D5N6</accession>
<gene>
    <name evidence="1" type="ORF">HDIA_1959</name>
</gene>
<dbReference type="KEGG" id="hdi:HDIA_1959"/>
<organism evidence="1 2">
    <name type="scientific">Hartmannibacter diazotrophicus</name>
    <dbReference type="NCBI Taxonomy" id="1482074"/>
    <lineage>
        <taxon>Bacteria</taxon>
        <taxon>Pseudomonadati</taxon>
        <taxon>Pseudomonadota</taxon>
        <taxon>Alphaproteobacteria</taxon>
        <taxon>Hyphomicrobiales</taxon>
        <taxon>Pleomorphomonadaceae</taxon>
        <taxon>Hartmannibacter</taxon>
    </lineage>
</organism>
<dbReference type="EMBL" id="LT960614">
    <property type="protein sequence ID" value="SON55500.1"/>
    <property type="molecule type" value="Genomic_DNA"/>
</dbReference>
<sequence>MTCQPPPRIEPDIWGYGAAALSGLHIFAGISRKTGRTAHLVEMAESGDVIVCASQTLARHVEHRLRQAGKTGVGAIGRPPEQIETLLGEEPRGRLLFHHDFVREFIEDRIRRASAELGTVASCCSRSARQPEVTNAAVSAGLMLEDWREKWPAV</sequence>
<dbReference type="RefSeq" id="WP_099556003.1">
    <property type="nucleotide sequence ID" value="NZ_LT960614.1"/>
</dbReference>
<keyword evidence="2" id="KW-1185">Reference proteome</keyword>
<dbReference type="Proteomes" id="UP000223606">
    <property type="component" value="Chromosome 1"/>
</dbReference>
<evidence type="ECO:0000313" key="2">
    <source>
        <dbReference type="Proteomes" id="UP000223606"/>
    </source>
</evidence>
<dbReference type="AlphaFoldDB" id="A0A2C9D5N6"/>
<reference evidence="2" key="1">
    <citation type="submission" date="2017-09" db="EMBL/GenBank/DDBJ databases">
        <title>Genome sequence of Nannocystis excedens DSM 71.</title>
        <authorList>
            <person name="Blom J."/>
        </authorList>
    </citation>
    <scope>NUCLEOTIDE SEQUENCE [LARGE SCALE GENOMIC DNA]</scope>
    <source>
        <strain evidence="2">type strain: E19</strain>
    </source>
</reference>
<name>A0A2C9D5N6_9HYPH</name>
<proteinExistence type="predicted"/>